<feature type="repeat" description="WD" evidence="4">
    <location>
        <begin position="18"/>
        <end position="50"/>
    </location>
</feature>
<dbReference type="PROSITE" id="PS50082">
    <property type="entry name" value="WD_REPEATS_2"/>
    <property type="match status" value="3"/>
</dbReference>
<dbReference type="PROSITE" id="PS00678">
    <property type="entry name" value="WD_REPEATS_1"/>
    <property type="match status" value="2"/>
</dbReference>
<comment type="caution">
    <text evidence="6">The sequence shown here is derived from an EMBL/GenBank/DDBJ whole genome shotgun (WGS) entry which is preliminary data.</text>
</comment>
<feature type="repeat" description="WD" evidence="4">
    <location>
        <begin position="163"/>
        <end position="204"/>
    </location>
</feature>
<dbReference type="GO" id="GO:0043130">
    <property type="term" value="F:ubiquitin binding"/>
    <property type="evidence" value="ECO:0007669"/>
    <property type="project" value="TreeGrafter"/>
</dbReference>
<feature type="repeat" description="WD" evidence="4">
    <location>
        <begin position="260"/>
        <end position="299"/>
    </location>
</feature>
<reference evidence="6" key="1">
    <citation type="submission" date="2022-03" db="EMBL/GenBank/DDBJ databases">
        <authorList>
            <person name="Legras J.-L."/>
            <person name="Devillers H."/>
            <person name="Grondin C."/>
        </authorList>
    </citation>
    <scope>NUCLEOTIDE SEQUENCE</scope>
    <source>
        <strain evidence="6">CLIB 1423</strain>
    </source>
</reference>
<dbReference type="InterPro" id="IPR015943">
    <property type="entry name" value="WD40/YVTN_repeat-like_dom_sf"/>
</dbReference>
<dbReference type="Gene3D" id="2.130.10.10">
    <property type="entry name" value="YVTN repeat-like/Quinoprotein amine dehydrogenase"/>
    <property type="match status" value="2"/>
</dbReference>
<dbReference type="AlphaFoldDB" id="A0A9P0VYE2"/>
<evidence type="ECO:0000256" key="5">
    <source>
        <dbReference type="SAM" id="MobiDB-lite"/>
    </source>
</evidence>
<dbReference type="PROSITE" id="PS50294">
    <property type="entry name" value="WD_REPEATS_REGION"/>
    <property type="match status" value="2"/>
</dbReference>
<dbReference type="PANTHER" id="PTHR19862">
    <property type="entry name" value="WD REPEAT-CONTAINING PROTEIN 48"/>
    <property type="match status" value="1"/>
</dbReference>
<dbReference type="GO" id="GO:0000724">
    <property type="term" value="P:double-strand break repair via homologous recombination"/>
    <property type="evidence" value="ECO:0007669"/>
    <property type="project" value="TreeGrafter"/>
</dbReference>
<evidence type="ECO:0000256" key="4">
    <source>
        <dbReference type="PROSITE-ProRule" id="PRU00221"/>
    </source>
</evidence>
<evidence type="ECO:0008006" key="8">
    <source>
        <dbReference type="Google" id="ProtNLM"/>
    </source>
</evidence>
<feature type="compositionally biased region" description="Polar residues" evidence="5">
    <location>
        <begin position="771"/>
        <end position="781"/>
    </location>
</feature>
<dbReference type="EMBL" id="CAKXYY010000006">
    <property type="protein sequence ID" value="CAH2352434.1"/>
    <property type="molecule type" value="Genomic_DNA"/>
</dbReference>
<keyword evidence="7" id="KW-1185">Reference proteome</keyword>
<dbReference type="InterPro" id="IPR001680">
    <property type="entry name" value="WD40_rpt"/>
</dbReference>
<evidence type="ECO:0000313" key="7">
    <source>
        <dbReference type="Proteomes" id="UP000837801"/>
    </source>
</evidence>
<keyword evidence="3" id="KW-0677">Repeat</keyword>
<sequence>MSKSQRGLSYVLGDSYNNENHILPINSIQHCGQSRKLYTAGRDGTIKVWSSAADTVSNLERPSATQLYSGDSTGSFKFQNVDLDEQLLKLETSICSSTLSPYNRSKADTGYSVTNSYNVHFDWINDLQLVNDNTGLVSCSSDLSIKYISLDSDDGVDNVHKFQNHHIDYIKKLSYIPYEKKLVSGGLDGKIVVWDLNTLSGIQQLENTSSSSNSNQTTNSIYSLATGSSGSLVGCGGPNNTVNLFDLRQSTTNNPFIKKLIGHQDNIRCLLMNDNFILSGSSDTTIKLWDIRNFKVLQTFEIHDDPVWSLTSSNSLKTFYSGDKSGLIIKTDLSHLSANRQPSQLNGTDYYPPCADEKLGLSTIISKPTNDASPILSLCVETLDDEEYTLLASTNMALDRYHIPDTSDLAKYQYLRTCAENDLNIIGIGGDLDLPLEDGASAVADVNDLNSGFYDLVSHLSMETNNYDLQSSVSGVNYPLSIHNNEETVDTNDYNSLFLSIHGGPSHEFVNYINKENDDGIVDNVNIDKFIDKSPIEILLNPLPEEQITLIPFNKVPFNQVPITPKSIIAKRLFNNKRHMIVLYLNGDIKIWDIFICREIKSFPAPTDISLDSSSSSIQTNGKEKDRFIQKRVRDMDEIFNKLQTMDTLNNWCEIEIKAGKLLVMIKESIFDNTKIYYDDLVKNYPFLAFEHSDNVEGKKNTKVRVESDERFFLSRILLNSIFHRYVLYEWEFDHYLRAELKVLKKSSKSKKSITNGGGDDSSISTGTNTVGTTDEANTSPLKRIKMFSRKNSKNNIPQSQQSSLPASPQISISESTFSASEVGTTDVSEFISFNHETISDLEKNPSFKYDDSIMKLIQINKERYREKYQNLSKSSTKLVDSLLSIYSNDPKYESKNRPPTAIDESKLIYQIYRPLINPQRLPSNLLIIISEHSPELGNLRDLCSFHLDEIQKLSFNDTSSGSKELINNLRLYLPKWIGQPILYDFFPNKEGPKIAFQLVEMDYTKVPANKKIGGKTGKKIKKLPIGESSIKLSSHNMLRVSKILWYLTDKFESRTAEMKDHKSPHEWLVLECKDEVLPNSMTLQTIKTKIWKSSADVVLTFRRKYDD</sequence>
<keyword evidence="2 4" id="KW-0853">WD repeat</keyword>
<dbReference type="SMART" id="SM00320">
    <property type="entry name" value="WD40"/>
    <property type="match status" value="6"/>
</dbReference>
<dbReference type="InterPro" id="IPR019775">
    <property type="entry name" value="WD40_repeat_CS"/>
</dbReference>
<comment type="similarity">
    <text evidence="1">Belongs to the WD repeat WDR48 family.</text>
</comment>
<dbReference type="InterPro" id="IPR020472">
    <property type="entry name" value="WD40_PAC1"/>
</dbReference>
<dbReference type="Pfam" id="PF00400">
    <property type="entry name" value="WD40"/>
    <property type="match status" value="3"/>
</dbReference>
<feature type="compositionally biased region" description="Low complexity" evidence="5">
    <location>
        <begin position="761"/>
        <end position="770"/>
    </location>
</feature>
<dbReference type="PANTHER" id="PTHR19862:SF14">
    <property type="entry name" value="WD REPEAT-CONTAINING PROTEIN 48"/>
    <property type="match status" value="1"/>
</dbReference>
<name>A0A9P0VYE2_9ASCO</name>
<proteinExistence type="inferred from homology"/>
<dbReference type="InterPro" id="IPR036322">
    <property type="entry name" value="WD40_repeat_dom_sf"/>
</dbReference>
<dbReference type="InterPro" id="IPR051246">
    <property type="entry name" value="WDR48"/>
</dbReference>
<gene>
    <name evidence="6" type="ORF">CLIB1423_06S06348</name>
</gene>
<evidence type="ECO:0000256" key="1">
    <source>
        <dbReference type="ARBA" id="ARBA00006917"/>
    </source>
</evidence>
<dbReference type="PRINTS" id="PR00320">
    <property type="entry name" value="GPROTEINBRPT"/>
</dbReference>
<evidence type="ECO:0000313" key="6">
    <source>
        <dbReference type="EMBL" id="CAH2352434.1"/>
    </source>
</evidence>
<dbReference type="Pfam" id="PF11816">
    <property type="entry name" value="DUF3337"/>
    <property type="match status" value="1"/>
</dbReference>
<dbReference type="OrthoDB" id="2421129at2759"/>
<feature type="region of interest" description="Disordered" evidence="5">
    <location>
        <begin position="750"/>
        <end position="784"/>
    </location>
</feature>
<dbReference type="Proteomes" id="UP000837801">
    <property type="component" value="Unassembled WGS sequence"/>
</dbReference>
<evidence type="ECO:0000256" key="3">
    <source>
        <dbReference type="ARBA" id="ARBA00022737"/>
    </source>
</evidence>
<dbReference type="InterPro" id="IPR021772">
    <property type="entry name" value="WDR48/Bun107"/>
</dbReference>
<dbReference type="SUPFAM" id="SSF50978">
    <property type="entry name" value="WD40 repeat-like"/>
    <property type="match status" value="1"/>
</dbReference>
<accession>A0A9P0VYE2</accession>
<evidence type="ECO:0000256" key="2">
    <source>
        <dbReference type="ARBA" id="ARBA00022574"/>
    </source>
</evidence>
<protein>
    <recommendedName>
        <fullName evidence="8">WD repeat-containing protein 48</fullName>
    </recommendedName>
</protein>
<organism evidence="6 7">
    <name type="scientific">[Candida] railenensis</name>
    <dbReference type="NCBI Taxonomy" id="45579"/>
    <lineage>
        <taxon>Eukaryota</taxon>
        <taxon>Fungi</taxon>
        <taxon>Dikarya</taxon>
        <taxon>Ascomycota</taxon>
        <taxon>Saccharomycotina</taxon>
        <taxon>Pichiomycetes</taxon>
        <taxon>Debaryomycetaceae</taxon>
        <taxon>Kurtzmaniella</taxon>
    </lineage>
</organism>